<dbReference type="HOGENOM" id="CLU_063224_1_0_6"/>
<dbReference type="InterPro" id="IPR028203">
    <property type="entry name" value="PSII_CF48-like_dom"/>
</dbReference>
<dbReference type="PANTHER" id="PTHR47199:SF2">
    <property type="entry name" value="PHOTOSYSTEM II STABILITY_ASSEMBLY FACTOR HCF136, CHLOROPLASTIC"/>
    <property type="match status" value="1"/>
</dbReference>
<evidence type="ECO:0000256" key="3">
    <source>
        <dbReference type="SAM" id="Phobius"/>
    </source>
</evidence>
<sequence length="343" mass="36655">MQSYETAGCRRPTGRRQLIAYALSALVMATVAYAFAPRAPAALEPTQLHPDRLHINDMLINGERLLAVGERGTILLSQDQGRSWQEATLATQRMATLTGVAALDENVLLAVGHDGWKLRSADGGATWQEIAFDGELGEPLLDVWSANGQDVFALGSFGKFYESADAGHTWSAREMTADGWHLNGMGGDRNGQQMLVGEQGLVLRSEDGGRTWETLPPFYNGSLFGVARLSDELWVTYGMRGRVFLSADFGGSWTQVELGHSHALYGHVLLPNGAGVMLVGADGSMVHLSADGQLLESTQGSGLGTLTSAVAVNERQLLVGGERGVFQGIGAQRLTASANRSMP</sequence>
<dbReference type="InterPro" id="IPR006311">
    <property type="entry name" value="TAT_signal"/>
</dbReference>
<dbReference type="RefSeq" id="WP_052114510.1">
    <property type="nucleotide sequence ID" value="NZ_CCSF01000001.1"/>
</dbReference>
<dbReference type="STRING" id="1499686.BN1079_03403"/>
<keyword evidence="3" id="KW-1133">Transmembrane helix</keyword>
<evidence type="ECO:0000313" key="6">
    <source>
        <dbReference type="Proteomes" id="UP000053902"/>
    </source>
</evidence>
<dbReference type="GO" id="GO:0015979">
    <property type="term" value="P:photosynthesis"/>
    <property type="evidence" value="ECO:0007669"/>
    <property type="project" value="UniProtKB-KW"/>
</dbReference>
<proteinExistence type="predicted"/>
<dbReference type="OrthoDB" id="9813892at2"/>
<dbReference type="GO" id="GO:0009523">
    <property type="term" value="C:photosystem II"/>
    <property type="evidence" value="ECO:0007669"/>
    <property type="project" value="UniProtKB-KW"/>
</dbReference>
<name>A0A078LUD1_9PSED</name>
<dbReference type="Proteomes" id="UP000053902">
    <property type="component" value="Unassembled WGS sequence"/>
</dbReference>
<dbReference type="SUPFAM" id="SSF110296">
    <property type="entry name" value="Oligoxyloglucan reducing end-specific cellobiohydrolase"/>
    <property type="match status" value="1"/>
</dbReference>
<gene>
    <name evidence="5" type="ORF">BN1079_03403</name>
</gene>
<dbReference type="Pfam" id="PF14870">
    <property type="entry name" value="PSII_BNR"/>
    <property type="match status" value="1"/>
</dbReference>
<keyword evidence="2" id="KW-0604">Photosystem II</keyword>
<dbReference type="EMBL" id="CCSF01000001">
    <property type="protein sequence ID" value="CDZ96053.1"/>
    <property type="molecule type" value="Genomic_DNA"/>
</dbReference>
<evidence type="ECO:0000259" key="4">
    <source>
        <dbReference type="Pfam" id="PF14870"/>
    </source>
</evidence>
<dbReference type="PANTHER" id="PTHR47199">
    <property type="entry name" value="PHOTOSYSTEM II STABILITY/ASSEMBLY FACTOR HCF136, CHLOROPLASTIC"/>
    <property type="match status" value="1"/>
</dbReference>
<protein>
    <submittedName>
        <fullName evidence="5">BNR/Asp-box repeat domain-containing protein</fullName>
    </submittedName>
</protein>
<dbReference type="PROSITE" id="PS51318">
    <property type="entry name" value="TAT"/>
    <property type="match status" value="1"/>
</dbReference>
<evidence type="ECO:0000256" key="2">
    <source>
        <dbReference type="ARBA" id="ARBA00023276"/>
    </source>
</evidence>
<dbReference type="AlphaFoldDB" id="A0A078LUD1"/>
<keyword evidence="6" id="KW-1185">Reference proteome</keyword>
<evidence type="ECO:0000313" key="5">
    <source>
        <dbReference type="EMBL" id="CDZ96053.1"/>
    </source>
</evidence>
<feature type="transmembrane region" description="Helical" evidence="3">
    <location>
        <begin position="18"/>
        <end position="36"/>
    </location>
</feature>
<dbReference type="eggNOG" id="COG4447">
    <property type="taxonomic scope" value="Bacteria"/>
</dbReference>
<reference evidence="5 6" key="1">
    <citation type="submission" date="2014-07" db="EMBL/GenBank/DDBJ databases">
        <authorList>
            <person name="Urmite Genomes Urmite Genomes"/>
        </authorList>
    </citation>
    <scope>NUCLEOTIDE SEQUENCE [LARGE SCALE GENOMIC DNA]</scope>
    <source>
        <strain evidence="5 6">20_BN</strain>
    </source>
</reference>
<keyword evidence="3" id="KW-0812">Transmembrane</keyword>
<evidence type="ECO:0000256" key="1">
    <source>
        <dbReference type="ARBA" id="ARBA00022531"/>
    </source>
</evidence>
<accession>A0A078LUD1</accession>
<organism evidence="5 6">
    <name type="scientific">Pseudomonas saudiphocaensis</name>
    <dbReference type="NCBI Taxonomy" id="1499686"/>
    <lineage>
        <taxon>Bacteria</taxon>
        <taxon>Pseudomonadati</taxon>
        <taxon>Pseudomonadota</taxon>
        <taxon>Gammaproteobacteria</taxon>
        <taxon>Pseudomonadales</taxon>
        <taxon>Pseudomonadaceae</taxon>
        <taxon>Pseudomonas</taxon>
    </lineage>
</organism>
<dbReference type="CDD" id="cd15482">
    <property type="entry name" value="Sialidase_non-viral"/>
    <property type="match status" value="1"/>
</dbReference>
<dbReference type="InterPro" id="IPR015943">
    <property type="entry name" value="WD40/YVTN_repeat-like_dom_sf"/>
</dbReference>
<keyword evidence="1" id="KW-0602">Photosynthesis</keyword>
<keyword evidence="3" id="KW-0472">Membrane</keyword>
<dbReference type="Gene3D" id="2.130.10.10">
    <property type="entry name" value="YVTN repeat-like/Quinoprotein amine dehydrogenase"/>
    <property type="match status" value="1"/>
</dbReference>
<feature type="domain" description="Photosynthesis system II assembly factor Ycf48/Hcf136-like" evidence="4">
    <location>
        <begin position="67"/>
        <end position="177"/>
    </location>
</feature>